<organism evidence="2 3">
    <name type="scientific">Caerostris darwini</name>
    <dbReference type="NCBI Taxonomy" id="1538125"/>
    <lineage>
        <taxon>Eukaryota</taxon>
        <taxon>Metazoa</taxon>
        <taxon>Ecdysozoa</taxon>
        <taxon>Arthropoda</taxon>
        <taxon>Chelicerata</taxon>
        <taxon>Arachnida</taxon>
        <taxon>Araneae</taxon>
        <taxon>Araneomorphae</taxon>
        <taxon>Entelegynae</taxon>
        <taxon>Araneoidea</taxon>
        <taxon>Araneidae</taxon>
        <taxon>Caerostris</taxon>
    </lineage>
</organism>
<keyword evidence="3" id="KW-1185">Reference proteome</keyword>
<dbReference type="AlphaFoldDB" id="A0AAV4QI71"/>
<accession>A0AAV4QI71</accession>
<evidence type="ECO:0000256" key="1">
    <source>
        <dbReference type="SAM" id="MobiDB-lite"/>
    </source>
</evidence>
<dbReference type="EMBL" id="BPLQ01004536">
    <property type="protein sequence ID" value="GIY08641.1"/>
    <property type="molecule type" value="Genomic_DNA"/>
</dbReference>
<dbReference type="Proteomes" id="UP001054837">
    <property type="component" value="Unassembled WGS sequence"/>
</dbReference>
<evidence type="ECO:0000313" key="3">
    <source>
        <dbReference type="Proteomes" id="UP001054837"/>
    </source>
</evidence>
<gene>
    <name evidence="2" type="ORF">CDAR_433311</name>
</gene>
<feature type="region of interest" description="Disordered" evidence="1">
    <location>
        <begin position="1"/>
        <end position="23"/>
    </location>
</feature>
<feature type="compositionally biased region" description="Polar residues" evidence="1">
    <location>
        <begin position="1"/>
        <end position="16"/>
    </location>
</feature>
<comment type="caution">
    <text evidence="2">The sequence shown here is derived from an EMBL/GenBank/DDBJ whole genome shotgun (WGS) entry which is preliminary data.</text>
</comment>
<name>A0AAV4QI71_9ARAC</name>
<protein>
    <submittedName>
        <fullName evidence="2">Uncharacterized protein</fullName>
    </submittedName>
</protein>
<reference evidence="2 3" key="1">
    <citation type="submission" date="2021-06" db="EMBL/GenBank/DDBJ databases">
        <title>Caerostris darwini draft genome.</title>
        <authorList>
            <person name="Kono N."/>
            <person name="Arakawa K."/>
        </authorList>
    </citation>
    <scope>NUCLEOTIDE SEQUENCE [LARGE SCALE GENOMIC DNA]</scope>
</reference>
<sequence>MAAAMQTNANNLGNENTSERKVIPKTKEQCTGLRENVICLQIPFLGSLSRAAAASPRMSKHSCRIPKCSVFSKKESHSKD</sequence>
<evidence type="ECO:0000313" key="2">
    <source>
        <dbReference type="EMBL" id="GIY08641.1"/>
    </source>
</evidence>
<proteinExistence type="predicted"/>